<evidence type="ECO:0000256" key="10">
    <source>
        <dbReference type="ARBA" id="ARBA00022989"/>
    </source>
</evidence>
<keyword evidence="12 18" id="KW-0472">Membrane</keyword>
<dbReference type="GO" id="GO:0005886">
    <property type="term" value="C:plasma membrane"/>
    <property type="evidence" value="ECO:0007669"/>
    <property type="project" value="UniProtKB-SubCell"/>
</dbReference>
<dbReference type="PROSITE" id="PS50999">
    <property type="entry name" value="COX2_TM"/>
    <property type="match status" value="1"/>
</dbReference>
<feature type="domain" description="Cytochrome oxidase subunit II copper A binding" evidence="20">
    <location>
        <begin position="195"/>
        <end position="329"/>
    </location>
</feature>
<feature type="chain" id="PRO_5021435083" description="Cytochrome c oxidase subunit 2" evidence="19">
    <location>
        <begin position="24"/>
        <end position="402"/>
    </location>
</feature>
<dbReference type="PANTHER" id="PTHR22888">
    <property type="entry name" value="CYTOCHROME C OXIDASE, SUBUNIT II"/>
    <property type="match status" value="1"/>
</dbReference>
<dbReference type="EC" id="7.1.1.9" evidence="16"/>
<proteinExistence type="inferred from homology"/>
<evidence type="ECO:0000256" key="7">
    <source>
        <dbReference type="ARBA" id="ARBA00022723"/>
    </source>
</evidence>
<organism evidence="22 23">
    <name type="scientific">Sphingomonas parva</name>
    <dbReference type="NCBI Taxonomy" id="2555898"/>
    <lineage>
        <taxon>Bacteria</taxon>
        <taxon>Pseudomonadati</taxon>
        <taxon>Pseudomonadota</taxon>
        <taxon>Alphaproteobacteria</taxon>
        <taxon>Sphingomonadales</taxon>
        <taxon>Sphingomonadaceae</taxon>
        <taxon>Sphingomonas</taxon>
    </lineage>
</organism>
<keyword evidence="23" id="KW-1185">Reference proteome</keyword>
<dbReference type="GO" id="GO:0005507">
    <property type="term" value="F:copper ion binding"/>
    <property type="evidence" value="ECO:0007669"/>
    <property type="project" value="InterPro"/>
</dbReference>
<comment type="subcellular location">
    <subcellularLocation>
        <location evidence="15">Cell membrane</location>
        <topology evidence="15">Multi-pass membrane protein</topology>
    </subcellularLocation>
    <subcellularLocation>
        <location evidence="2">Membrane</location>
        <topology evidence="2">Multi-pass membrane protein</topology>
    </subcellularLocation>
</comment>
<sequence length="402" mass="42029">MKISLKLFAVAAAFGMAPVAAVAQNAPAAAPTATAAAPAAPGAQAATAQQPIDAISANSQAQPAQPEEASLTSRDEQPSKAEVLSSSLARTQPDAEVGQPTGKLGFQPQVTPIGEEASWFHNAILLPLITAISVFVLALLLYVMIRFRRSANPTPSRTTHNTMLEIAWTLVPVLILVAIAVPSIRLLAHQYSPPKADLTVKATGNQWYWTYTYPDHGDFEIVSNMLKDEDAKKRGEPRLLAVDERVVVPVGATVKMIVTSADVIHSWGVPAFWAKVDAVPGRLNETWFKTDRPGIYYGQCFELCGARHAYMPIAVEVVTPAQFAAWVASKGGTMPGAAQPKSGDETATSPITNPGAAAAAAGPTPTAGGSATETSPEPPAITPGTSAPPVSSQGATESKRGN</sequence>
<dbReference type="SUPFAM" id="SSF81464">
    <property type="entry name" value="Cytochrome c oxidase subunit II-like, transmembrane region"/>
    <property type="match status" value="1"/>
</dbReference>
<feature type="region of interest" description="Disordered" evidence="17">
    <location>
        <begin position="332"/>
        <end position="402"/>
    </location>
</feature>
<dbReference type="RefSeq" id="WP_135085325.1">
    <property type="nucleotide sequence ID" value="NZ_SPDV01000011.1"/>
</dbReference>
<dbReference type="FunFam" id="2.60.40.420:FF:000001">
    <property type="entry name" value="Cytochrome c oxidase subunit 2"/>
    <property type="match status" value="1"/>
</dbReference>
<reference evidence="22 23" key="1">
    <citation type="submission" date="2019-03" db="EMBL/GenBank/DDBJ databases">
        <title>Genome sequence of Sphingomonas sp. 17J27-24.</title>
        <authorList>
            <person name="Kim M."/>
            <person name="Maeng S."/>
            <person name="Sathiyaraj S."/>
        </authorList>
    </citation>
    <scope>NUCLEOTIDE SEQUENCE [LARGE SCALE GENOMIC DNA]</scope>
    <source>
        <strain evidence="22 23">17J27-24</strain>
    </source>
</reference>
<evidence type="ECO:0000256" key="19">
    <source>
        <dbReference type="SAM" id="SignalP"/>
    </source>
</evidence>
<evidence type="ECO:0000256" key="8">
    <source>
        <dbReference type="ARBA" id="ARBA00022967"/>
    </source>
</evidence>
<keyword evidence="22" id="KW-0560">Oxidoreductase</keyword>
<accession>A0A4Y8ZUU1</accession>
<dbReference type="Pfam" id="PF02790">
    <property type="entry name" value="COX2_TM"/>
    <property type="match status" value="1"/>
</dbReference>
<feature type="compositionally biased region" description="Low complexity" evidence="17">
    <location>
        <begin position="350"/>
        <end position="372"/>
    </location>
</feature>
<feature type="region of interest" description="Disordered" evidence="17">
    <location>
        <begin position="57"/>
        <end position="108"/>
    </location>
</feature>
<dbReference type="InterPro" id="IPR002429">
    <property type="entry name" value="CcO_II-like_C"/>
</dbReference>
<evidence type="ECO:0000313" key="22">
    <source>
        <dbReference type="EMBL" id="TFI58905.1"/>
    </source>
</evidence>
<keyword evidence="6 15" id="KW-0812">Transmembrane</keyword>
<comment type="catalytic activity">
    <reaction evidence="14 16">
        <text>4 Fe(II)-[cytochrome c] + O2 + 8 H(+)(in) = 4 Fe(III)-[cytochrome c] + 2 H2O + 4 H(+)(out)</text>
        <dbReference type="Rhea" id="RHEA:11436"/>
        <dbReference type="Rhea" id="RHEA-COMP:10350"/>
        <dbReference type="Rhea" id="RHEA-COMP:14399"/>
        <dbReference type="ChEBI" id="CHEBI:15377"/>
        <dbReference type="ChEBI" id="CHEBI:15378"/>
        <dbReference type="ChEBI" id="CHEBI:15379"/>
        <dbReference type="ChEBI" id="CHEBI:29033"/>
        <dbReference type="ChEBI" id="CHEBI:29034"/>
        <dbReference type="EC" id="7.1.1.9"/>
    </reaction>
</comment>
<dbReference type="Gene3D" id="2.60.40.420">
    <property type="entry name" value="Cupredoxins - blue copper proteins"/>
    <property type="match status" value="1"/>
</dbReference>
<dbReference type="AlphaFoldDB" id="A0A4Y8ZUU1"/>
<dbReference type="InterPro" id="IPR014222">
    <property type="entry name" value="Cyt_c_oxidase_su2"/>
</dbReference>
<dbReference type="EMBL" id="SPDV01000011">
    <property type="protein sequence ID" value="TFI58905.1"/>
    <property type="molecule type" value="Genomic_DNA"/>
</dbReference>
<dbReference type="GO" id="GO:0016491">
    <property type="term" value="F:oxidoreductase activity"/>
    <property type="evidence" value="ECO:0007669"/>
    <property type="project" value="UniProtKB-KW"/>
</dbReference>
<evidence type="ECO:0000256" key="4">
    <source>
        <dbReference type="ARBA" id="ARBA00022448"/>
    </source>
</evidence>
<evidence type="ECO:0000256" key="2">
    <source>
        <dbReference type="ARBA" id="ARBA00004141"/>
    </source>
</evidence>
<feature type="transmembrane region" description="Helical" evidence="18">
    <location>
        <begin position="166"/>
        <end position="188"/>
    </location>
</feature>
<comment type="cofactor">
    <cofactor evidence="1">
        <name>heme</name>
        <dbReference type="ChEBI" id="CHEBI:30413"/>
    </cofactor>
</comment>
<dbReference type="Pfam" id="PF00116">
    <property type="entry name" value="COX2"/>
    <property type="match status" value="1"/>
</dbReference>
<evidence type="ECO:0000256" key="5">
    <source>
        <dbReference type="ARBA" id="ARBA00022660"/>
    </source>
</evidence>
<dbReference type="InterPro" id="IPR011759">
    <property type="entry name" value="Cyt_c_oxidase_su2_TM_dom"/>
</dbReference>
<dbReference type="InterPro" id="IPR008972">
    <property type="entry name" value="Cupredoxin"/>
</dbReference>
<comment type="similarity">
    <text evidence="3 15">Belongs to the cytochrome c oxidase subunit 2 family.</text>
</comment>
<feature type="transmembrane region" description="Helical" evidence="18">
    <location>
        <begin position="124"/>
        <end position="145"/>
    </location>
</feature>
<keyword evidence="11 16" id="KW-0186">Copper</keyword>
<evidence type="ECO:0000256" key="13">
    <source>
        <dbReference type="ARBA" id="ARBA00024688"/>
    </source>
</evidence>
<dbReference type="GO" id="GO:0042773">
    <property type="term" value="P:ATP synthesis coupled electron transport"/>
    <property type="evidence" value="ECO:0007669"/>
    <property type="project" value="TreeGrafter"/>
</dbReference>
<dbReference type="PROSITE" id="PS00078">
    <property type="entry name" value="COX2"/>
    <property type="match status" value="1"/>
</dbReference>
<name>A0A4Y8ZUU1_9SPHN</name>
<evidence type="ECO:0000256" key="1">
    <source>
        <dbReference type="ARBA" id="ARBA00001971"/>
    </source>
</evidence>
<evidence type="ECO:0000256" key="9">
    <source>
        <dbReference type="ARBA" id="ARBA00022982"/>
    </source>
</evidence>
<dbReference type="PROSITE" id="PS50857">
    <property type="entry name" value="COX2_CUA"/>
    <property type="match status" value="1"/>
</dbReference>
<evidence type="ECO:0000259" key="21">
    <source>
        <dbReference type="PROSITE" id="PS50999"/>
    </source>
</evidence>
<dbReference type="GO" id="GO:0004129">
    <property type="term" value="F:cytochrome-c oxidase activity"/>
    <property type="evidence" value="ECO:0007669"/>
    <property type="project" value="UniProtKB-EC"/>
</dbReference>
<dbReference type="InterPro" id="IPR001505">
    <property type="entry name" value="Copper_CuA"/>
</dbReference>
<evidence type="ECO:0000313" key="23">
    <source>
        <dbReference type="Proteomes" id="UP000298213"/>
    </source>
</evidence>
<dbReference type="Proteomes" id="UP000298213">
    <property type="component" value="Unassembled WGS sequence"/>
</dbReference>
<keyword evidence="9 15" id="KW-0249">Electron transport</keyword>
<comment type="caution">
    <text evidence="22">The sequence shown here is derived from an EMBL/GenBank/DDBJ whole genome shotgun (WGS) entry which is preliminary data.</text>
</comment>
<dbReference type="OrthoDB" id="9781261at2"/>
<protein>
    <recommendedName>
        <fullName evidence="16">Cytochrome c oxidase subunit 2</fullName>
        <ecNumber evidence="16">7.1.1.9</ecNumber>
    </recommendedName>
</protein>
<dbReference type="InterPro" id="IPR036257">
    <property type="entry name" value="Cyt_c_oxidase_su2_TM_sf"/>
</dbReference>
<dbReference type="SUPFAM" id="SSF49503">
    <property type="entry name" value="Cupredoxins"/>
    <property type="match status" value="1"/>
</dbReference>
<comment type="cofactor">
    <cofactor evidence="16">
        <name>Cu cation</name>
        <dbReference type="ChEBI" id="CHEBI:23378"/>
    </cofactor>
    <text evidence="16">Binds a copper A center.</text>
</comment>
<evidence type="ECO:0000256" key="17">
    <source>
        <dbReference type="SAM" id="MobiDB-lite"/>
    </source>
</evidence>
<feature type="compositionally biased region" description="Polar residues" evidence="17">
    <location>
        <begin position="383"/>
        <end position="396"/>
    </location>
</feature>
<evidence type="ECO:0000256" key="15">
    <source>
        <dbReference type="RuleBase" id="RU000456"/>
    </source>
</evidence>
<evidence type="ECO:0000256" key="12">
    <source>
        <dbReference type="ARBA" id="ARBA00023136"/>
    </source>
</evidence>
<dbReference type="InterPro" id="IPR045187">
    <property type="entry name" value="CcO_II"/>
</dbReference>
<dbReference type="PRINTS" id="PR01166">
    <property type="entry name" value="CYCOXIDASEII"/>
</dbReference>
<keyword evidence="7 16" id="KW-0479">Metal-binding</keyword>
<feature type="signal peptide" evidence="19">
    <location>
        <begin position="1"/>
        <end position="23"/>
    </location>
</feature>
<keyword evidence="5 15" id="KW-0679">Respiratory chain</keyword>
<evidence type="ECO:0000256" key="18">
    <source>
        <dbReference type="SAM" id="Phobius"/>
    </source>
</evidence>
<evidence type="ECO:0000256" key="16">
    <source>
        <dbReference type="RuleBase" id="RU004024"/>
    </source>
</evidence>
<dbReference type="InterPro" id="IPR034210">
    <property type="entry name" value="CcO_II_C"/>
</dbReference>
<gene>
    <name evidence="22" type="primary">coxB</name>
    <name evidence="22" type="ORF">E2493_07535</name>
</gene>
<dbReference type="PANTHER" id="PTHR22888:SF9">
    <property type="entry name" value="CYTOCHROME C OXIDASE SUBUNIT 2"/>
    <property type="match status" value="1"/>
</dbReference>
<comment type="function">
    <text evidence="13 16">Subunits I and II form the functional core of the enzyme complex. Electrons originating in cytochrome c are transferred via heme a and Cu(A) to the binuclear center formed by heme a3 and Cu(B).</text>
</comment>
<keyword evidence="8" id="KW-1278">Translocase</keyword>
<feature type="domain" description="Cytochrome oxidase subunit II transmembrane region profile" evidence="21">
    <location>
        <begin position="98"/>
        <end position="194"/>
    </location>
</feature>
<evidence type="ECO:0000259" key="20">
    <source>
        <dbReference type="PROSITE" id="PS50857"/>
    </source>
</evidence>
<keyword evidence="4 15" id="KW-0813">Transport</keyword>
<keyword evidence="19" id="KW-0732">Signal</keyword>
<evidence type="ECO:0000256" key="14">
    <source>
        <dbReference type="ARBA" id="ARBA00047816"/>
    </source>
</evidence>
<dbReference type="NCBIfam" id="TIGR02866">
    <property type="entry name" value="CoxB"/>
    <property type="match status" value="1"/>
</dbReference>
<dbReference type="Gene3D" id="1.10.287.90">
    <property type="match status" value="1"/>
</dbReference>
<evidence type="ECO:0000256" key="6">
    <source>
        <dbReference type="ARBA" id="ARBA00022692"/>
    </source>
</evidence>
<keyword evidence="10 18" id="KW-1133">Transmembrane helix</keyword>
<evidence type="ECO:0000256" key="3">
    <source>
        <dbReference type="ARBA" id="ARBA00007866"/>
    </source>
</evidence>
<evidence type="ECO:0000256" key="11">
    <source>
        <dbReference type="ARBA" id="ARBA00023008"/>
    </source>
</evidence>
<dbReference type="CDD" id="cd13912">
    <property type="entry name" value="CcO_II_C"/>
    <property type="match status" value="1"/>
</dbReference>